<dbReference type="FunFam" id="3.40.30.10:FF:000010">
    <property type="entry name" value="Glutathione peroxidase"/>
    <property type="match status" value="1"/>
</dbReference>
<dbReference type="PRINTS" id="PR01011">
    <property type="entry name" value="GLUTPROXDASE"/>
</dbReference>
<dbReference type="PANTHER" id="PTHR11592">
    <property type="entry name" value="GLUTATHIONE PEROXIDASE"/>
    <property type="match status" value="1"/>
</dbReference>
<dbReference type="PIRSF" id="PIRSF000303">
    <property type="entry name" value="Glutathion_perox"/>
    <property type="match status" value="1"/>
</dbReference>
<dbReference type="CDD" id="cd00340">
    <property type="entry name" value="GSH_Peroxidase"/>
    <property type="match status" value="1"/>
</dbReference>
<feature type="domain" description="Thioredoxin" evidence="6">
    <location>
        <begin position="1"/>
        <end position="160"/>
    </location>
</feature>
<dbReference type="InterPro" id="IPR029759">
    <property type="entry name" value="GPX_AS"/>
</dbReference>
<reference evidence="7" key="2">
    <citation type="submission" date="2020-09" db="EMBL/GenBank/DDBJ databases">
        <authorList>
            <person name="Sun Q."/>
            <person name="Zhou Y."/>
        </authorList>
    </citation>
    <scope>NUCLEOTIDE SEQUENCE</scope>
    <source>
        <strain evidence="7">CGMCC 1.15448</strain>
    </source>
</reference>
<evidence type="ECO:0000256" key="4">
    <source>
        <dbReference type="PIRSR" id="PIRSR000303-1"/>
    </source>
</evidence>
<comment type="similarity">
    <text evidence="1 5">Belongs to the glutathione peroxidase family.</text>
</comment>
<dbReference type="RefSeq" id="WP_188930531.1">
    <property type="nucleotide sequence ID" value="NZ_BMJC01000002.1"/>
</dbReference>
<dbReference type="GO" id="GO:0004601">
    <property type="term" value="F:peroxidase activity"/>
    <property type="evidence" value="ECO:0007669"/>
    <property type="project" value="UniProtKB-KW"/>
</dbReference>
<dbReference type="GO" id="GO:0034599">
    <property type="term" value="P:cellular response to oxidative stress"/>
    <property type="evidence" value="ECO:0007669"/>
    <property type="project" value="TreeGrafter"/>
</dbReference>
<sequence>MANEFYDLSANTPQGHSVSMADYRGKVVLVVNTATQCGLTPQFAGLEKLYQEYKDQGLVVLGFPCNQFGSQEPLTNEAMEQTCLVNYGVTFPLFEKTEVNGPGTNPVFRYLKKKLGGLFGSRIKWNFTKFLIDANGRPVKRYSPVTKPEAIEGEIRRMLGGERVHI</sequence>
<dbReference type="PROSITE" id="PS51352">
    <property type="entry name" value="THIOREDOXIN_2"/>
    <property type="match status" value="1"/>
</dbReference>
<keyword evidence="8" id="KW-1185">Reference proteome</keyword>
<dbReference type="InterPro" id="IPR000889">
    <property type="entry name" value="Glutathione_peroxidase"/>
</dbReference>
<evidence type="ECO:0000313" key="7">
    <source>
        <dbReference type="EMBL" id="GGA93949.1"/>
    </source>
</evidence>
<protein>
    <recommendedName>
        <fullName evidence="5">Glutathione peroxidase</fullName>
    </recommendedName>
</protein>
<dbReference type="PANTHER" id="PTHR11592:SF78">
    <property type="entry name" value="GLUTATHIONE PEROXIDASE"/>
    <property type="match status" value="1"/>
</dbReference>
<dbReference type="InterPro" id="IPR013766">
    <property type="entry name" value="Thioredoxin_domain"/>
</dbReference>
<dbReference type="SUPFAM" id="SSF52833">
    <property type="entry name" value="Thioredoxin-like"/>
    <property type="match status" value="1"/>
</dbReference>
<gene>
    <name evidence="7" type="primary">btuE</name>
    <name evidence="7" type="ORF">GCM10011511_16590</name>
</gene>
<name>A0A8J2UBV8_9BACT</name>
<dbReference type="PROSITE" id="PS51355">
    <property type="entry name" value="GLUTATHIONE_PEROXID_3"/>
    <property type="match status" value="1"/>
</dbReference>
<feature type="active site" evidence="4">
    <location>
        <position position="37"/>
    </location>
</feature>
<dbReference type="Pfam" id="PF00255">
    <property type="entry name" value="GSHPx"/>
    <property type="match status" value="1"/>
</dbReference>
<comment type="caution">
    <text evidence="7">The sequence shown here is derived from an EMBL/GenBank/DDBJ whole genome shotgun (WGS) entry which is preliminary data.</text>
</comment>
<dbReference type="PROSITE" id="PS00460">
    <property type="entry name" value="GLUTATHIONE_PEROXID_1"/>
    <property type="match status" value="1"/>
</dbReference>
<keyword evidence="3 5" id="KW-0560">Oxidoreductase</keyword>
<dbReference type="PROSITE" id="PS00763">
    <property type="entry name" value="GLUTATHIONE_PEROXID_2"/>
    <property type="match status" value="1"/>
</dbReference>
<dbReference type="Gene3D" id="3.40.30.10">
    <property type="entry name" value="Glutaredoxin"/>
    <property type="match status" value="1"/>
</dbReference>
<dbReference type="AlphaFoldDB" id="A0A8J2UBV8"/>
<evidence type="ECO:0000256" key="5">
    <source>
        <dbReference type="RuleBase" id="RU000499"/>
    </source>
</evidence>
<evidence type="ECO:0000256" key="3">
    <source>
        <dbReference type="ARBA" id="ARBA00023002"/>
    </source>
</evidence>
<organism evidence="7 8">
    <name type="scientific">Puia dinghuensis</name>
    <dbReference type="NCBI Taxonomy" id="1792502"/>
    <lineage>
        <taxon>Bacteria</taxon>
        <taxon>Pseudomonadati</taxon>
        <taxon>Bacteroidota</taxon>
        <taxon>Chitinophagia</taxon>
        <taxon>Chitinophagales</taxon>
        <taxon>Chitinophagaceae</taxon>
        <taxon>Puia</taxon>
    </lineage>
</organism>
<dbReference type="EMBL" id="BMJC01000002">
    <property type="protein sequence ID" value="GGA93949.1"/>
    <property type="molecule type" value="Genomic_DNA"/>
</dbReference>
<dbReference type="Proteomes" id="UP000607559">
    <property type="component" value="Unassembled WGS sequence"/>
</dbReference>
<dbReference type="InterPro" id="IPR036249">
    <property type="entry name" value="Thioredoxin-like_sf"/>
</dbReference>
<accession>A0A8J2UBV8</accession>
<reference evidence="7" key="1">
    <citation type="journal article" date="2014" name="Int. J. Syst. Evol. Microbiol.">
        <title>Complete genome sequence of Corynebacterium casei LMG S-19264T (=DSM 44701T), isolated from a smear-ripened cheese.</title>
        <authorList>
            <consortium name="US DOE Joint Genome Institute (JGI-PGF)"/>
            <person name="Walter F."/>
            <person name="Albersmeier A."/>
            <person name="Kalinowski J."/>
            <person name="Ruckert C."/>
        </authorList>
    </citation>
    <scope>NUCLEOTIDE SEQUENCE</scope>
    <source>
        <strain evidence="7">CGMCC 1.15448</strain>
    </source>
</reference>
<evidence type="ECO:0000313" key="8">
    <source>
        <dbReference type="Proteomes" id="UP000607559"/>
    </source>
</evidence>
<evidence type="ECO:0000259" key="6">
    <source>
        <dbReference type="PROSITE" id="PS51352"/>
    </source>
</evidence>
<evidence type="ECO:0000256" key="2">
    <source>
        <dbReference type="ARBA" id="ARBA00022559"/>
    </source>
</evidence>
<proteinExistence type="inferred from homology"/>
<keyword evidence="2 5" id="KW-0575">Peroxidase</keyword>
<evidence type="ECO:0000256" key="1">
    <source>
        <dbReference type="ARBA" id="ARBA00006926"/>
    </source>
</evidence>
<dbReference type="InterPro" id="IPR029760">
    <property type="entry name" value="GPX_CS"/>
</dbReference>